<evidence type="ECO:0000313" key="11">
    <source>
        <dbReference type="EMBL" id="KAG6469375.1"/>
    </source>
</evidence>
<evidence type="ECO:0000256" key="7">
    <source>
        <dbReference type="ARBA" id="ARBA00023002"/>
    </source>
</evidence>
<evidence type="ECO:0000256" key="1">
    <source>
        <dbReference type="ARBA" id="ARBA00004167"/>
    </source>
</evidence>
<evidence type="ECO:0000256" key="8">
    <source>
        <dbReference type="ARBA" id="ARBA00023004"/>
    </source>
</evidence>
<comment type="subcellular location">
    <subcellularLocation>
        <location evidence="1">Membrane</location>
        <topology evidence="1">Single-pass membrane protein</topology>
    </subcellularLocation>
</comment>
<keyword evidence="12" id="KW-1185">Reference proteome</keyword>
<comment type="caution">
    <text evidence="11">The sequence shown here is derived from an EMBL/GenBank/DDBJ whole genome shotgun (WGS) entry which is preliminary data.</text>
</comment>
<keyword evidence="5" id="KW-0479">Metal-binding</keyword>
<gene>
    <name evidence="11" type="ORF">ZIOFF_074090</name>
</gene>
<protein>
    <submittedName>
        <fullName evidence="11">Uncharacterized protein</fullName>
    </submittedName>
</protein>
<evidence type="ECO:0000256" key="10">
    <source>
        <dbReference type="SAM" id="MobiDB-lite"/>
    </source>
</evidence>
<organism evidence="11 12">
    <name type="scientific">Zingiber officinale</name>
    <name type="common">Ginger</name>
    <name type="synonym">Amomum zingiber</name>
    <dbReference type="NCBI Taxonomy" id="94328"/>
    <lineage>
        <taxon>Eukaryota</taxon>
        <taxon>Viridiplantae</taxon>
        <taxon>Streptophyta</taxon>
        <taxon>Embryophyta</taxon>
        <taxon>Tracheophyta</taxon>
        <taxon>Spermatophyta</taxon>
        <taxon>Magnoliopsida</taxon>
        <taxon>Liliopsida</taxon>
        <taxon>Zingiberales</taxon>
        <taxon>Zingiberaceae</taxon>
        <taxon>Zingiber</taxon>
    </lineage>
</organism>
<evidence type="ECO:0000256" key="6">
    <source>
        <dbReference type="ARBA" id="ARBA00022989"/>
    </source>
</evidence>
<dbReference type="InterPro" id="IPR036396">
    <property type="entry name" value="Cyt_P450_sf"/>
</dbReference>
<accession>A0A8J5C838</accession>
<dbReference type="Proteomes" id="UP000734854">
    <property type="component" value="Unassembled WGS sequence"/>
</dbReference>
<feature type="region of interest" description="Disordered" evidence="10">
    <location>
        <begin position="550"/>
        <end position="569"/>
    </location>
</feature>
<evidence type="ECO:0000256" key="4">
    <source>
        <dbReference type="ARBA" id="ARBA00022692"/>
    </source>
</evidence>
<dbReference type="GO" id="GO:0020037">
    <property type="term" value="F:heme binding"/>
    <property type="evidence" value="ECO:0007669"/>
    <property type="project" value="InterPro"/>
</dbReference>
<keyword evidence="7" id="KW-0560">Oxidoreductase</keyword>
<evidence type="ECO:0000256" key="5">
    <source>
        <dbReference type="ARBA" id="ARBA00022723"/>
    </source>
</evidence>
<dbReference type="AlphaFoldDB" id="A0A8J5C838"/>
<keyword evidence="4" id="KW-0812">Transmembrane</keyword>
<dbReference type="PANTHER" id="PTHR47947">
    <property type="entry name" value="CYTOCHROME P450 82C3-RELATED"/>
    <property type="match status" value="1"/>
</dbReference>
<dbReference type="GO" id="GO:0016020">
    <property type="term" value="C:membrane"/>
    <property type="evidence" value="ECO:0007669"/>
    <property type="project" value="UniProtKB-SubCell"/>
</dbReference>
<proteinExistence type="inferred from homology"/>
<evidence type="ECO:0000313" key="12">
    <source>
        <dbReference type="Proteomes" id="UP000734854"/>
    </source>
</evidence>
<evidence type="ECO:0000256" key="9">
    <source>
        <dbReference type="ARBA" id="ARBA00023136"/>
    </source>
</evidence>
<dbReference type="PANTHER" id="PTHR47947:SF62">
    <property type="entry name" value="CYTOCHROME P450, FAMILY 81, SUBFAMILY D, POLYPEPTIDE 5"/>
    <property type="match status" value="1"/>
</dbReference>
<keyword evidence="9" id="KW-0472">Membrane</keyword>
<dbReference type="Gene3D" id="1.10.630.10">
    <property type="entry name" value="Cytochrome P450"/>
    <property type="match status" value="1"/>
</dbReference>
<evidence type="ECO:0000256" key="3">
    <source>
        <dbReference type="ARBA" id="ARBA00022617"/>
    </source>
</evidence>
<sequence length="645" mass="71025">MVTATCHSYCSSRSIYCSSPPDRATAPRSPPDQATAPPLQLLPSRSSYCSSISSRSSSAPPLQNELLLLQIDLLLLSSSSSRSSYAGRQERIGMIGYAGRQEKREIALMVTATCHSYCSSRSIYCSSPPDRATAPRSPPDRATAPPLQIELLLLDLLQIELCSSPPDRAIAPPLQLLPSRSSYCSSPPDRVVPPLQIELLLLQSHLHLFNPPIHRSPAAISAAHGPVVLLHFGSRPVLLVSSPSAVEECFTILVLDVAFANHPRFLAGKILGYDFIAILWAPYGSHWPLARNFFLQQDGGSGGAPRRLDLKSTLFDLVCAIIEQLVVSLTGETQEQRLIIKEIVSEGLQLSAAAANAGDDMPEFMRVTWHGLEKRLMRLQRRRDEFWGKLIVLHRERRQSEDNGDGVDGEGRETVMDVMLSLQNRDPERYTDDIIKRVMMLLLLQIDLLLLPSRSSYCSSISSRSSYNSSPPAPPLLIELLLLDLLQIELCSSPPDRATATPLQIELLLLQIELLLLQIELCRTAGANRDALMVTATCHSYCSSRSIYCSSPPDRATAPRSPPDRATAPPLQLLPSRSSYCSSISSRSSSAPPLQIELLLLQIELLLLPSSSSRSSYAGRQERIGMVGYAGRQEKREIGLRRRKS</sequence>
<dbReference type="GO" id="GO:0005506">
    <property type="term" value="F:iron ion binding"/>
    <property type="evidence" value="ECO:0007669"/>
    <property type="project" value="InterPro"/>
</dbReference>
<dbReference type="GO" id="GO:0004497">
    <property type="term" value="F:monooxygenase activity"/>
    <property type="evidence" value="ECO:0007669"/>
    <property type="project" value="InterPro"/>
</dbReference>
<comment type="similarity">
    <text evidence="2">Belongs to the cytochrome P450 family.</text>
</comment>
<name>A0A8J5C838_ZINOF</name>
<keyword evidence="6" id="KW-1133">Transmembrane helix</keyword>
<dbReference type="GO" id="GO:0016705">
    <property type="term" value="F:oxidoreductase activity, acting on paired donors, with incorporation or reduction of molecular oxygen"/>
    <property type="evidence" value="ECO:0007669"/>
    <property type="project" value="InterPro"/>
</dbReference>
<dbReference type="SUPFAM" id="SSF48264">
    <property type="entry name" value="Cytochrome P450"/>
    <property type="match status" value="1"/>
</dbReference>
<keyword evidence="3" id="KW-0349">Heme</keyword>
<dbReference type="InterPro" id="IPR050651">
    <property type="entry name" value="Plant_Cytochrome_P450_Monoox"/>
</dbReference>
<keyword evidence="8" id="KW-0408">Iron</keyword>
<evidence type="ECO:0000256" key="2">
    <source>
        <dbReference type="ARBA" id="ARBA00010617"/>
    </source>
</evidence>
<reference evidence="11 12" key="1">
    <citation type="submission" date="2020-08" db="EMBL/GenBank/DDBJ databases">
        <title>Plant Genome Project.</title>
        <authorList>
            <person name="Zhang R.-G."/>
        </authorList>
    </citation>
    <scope>NUCLEOTIDE SEQUENCE [LARGE SCALE GENOMIC DNA]</scope>
    <source>
        <tissue evidence="11">Rhizome</tissue>
    </source>
</reference>
<dbReference type="EMBL" id="JACMSC010000022">
    <property type="protein sequence ID" value="KAG6469375.1"/>
    <property type="molecule type" value="Genomic_DNA"/>
</dbReference>